<accession>A0A7W6LG10</accession>
<sequence length="144" mass="15274">MRLLLCVGLSLAIAATSAIAGEASTESNGVKKRRANLFKHDYSAAYTVQRVSVRTGCFPEKLEAILAHIAQQTGRKPVVTSGHRPRAGASQHSHCLAADIRVPGVSDRKVVAAASTAPGIGGIGRYCNGIIHVDVGPKRRWVYC</sequence>
<keyword evidence="4" id="KW-1185">Reference proteome</keyword>
<gene>
    <name evidence="3" type="ORF">GGQ72_001961</name>
</gene>
<keyword evidence="1" id="KW-0732">Signal</keyword>
<dbReference type="Gene3D" id="3.30.1380.10">
    <property type="match status" value="1"/>
</dbReference>
<dbReference type="Proteomes" id="UP000519897">
    <property type="component" value="Unassembled WGS sequence"/>
</dbReference>
<feature type="chain" id="PRO_5031322256" evidence="1">
    <location>
        <begin position="21"/>
        <end position="144"/>
    </location>
</feature>
<dbReference type="InterPro" id="IPR009045">
    <property type="entry name" value="Zn_M74/Hedgehog-like"/>
</dbReference>
<feature type="domain" description="Peptidase M15A C-terminal" evidence="2">
    <location>
        <begin position="48"/>
        <end position="134"/>
    </location>
</feature>
<protein>
    <submittedName>
        <fullName evidence="3">Uncharacterized protein YcbK (DUF882 family)</fullName>
    </submittedName>
</protein>
<name>A0A7W6LG10_9HYPH</name>
<comment type="caution">
    <text evidence="3">The sequence shown here is derived from an EMBL/GenBank/DDBJ whole genome shotgun (WGS) entry which is preliminary data.</text>
</comment>
<dbReference type="Pfam" id="PF08291">
    <property type="entry name" value="Peptidase_M15_3"/>
    <property type="match status" value="1"/>
</dbReference>
<evidence type="ECO:0000256" key="1">
    <source>
        <dbReference type="SAM" id="SignalP"/>
    </source>
</evidence>
<dbReference type="SUPFAM" id="SSF55166">
    <property type="entry name" value="Hedgehog/DD-peptidase"/>
    <property type="match status" value="1"/>
</dbReference>
<evidence type="ECO:0000313" key="4">
    <source>
        <dbReference type="Proteomes" id="UP000519897"/>
    </source>
</evidence>
<evidence type="ECO:0000259" key="2">
    <source>
        <dbReference type="Pfam" id="PF08291"/>
    </source>
</evidence>
<dbReference type="AlphaFoldDB" id="A0A7W6LG10"/>
<evidence type="ECO:0000313" key="3">
    <source>
        <dbReference type="EMBL" id="MBB4143462.1"/>
    </source>
</evidence>
<proteinExistence type="predicted"/>
<dbReference type="RefSeq" id="WP_165133198.1">
    <property type="nucleotide sequence ID" value="NZ_CP049250.1"/>
</dbReference>
<dbReference type="InterPro" id="IPR013230">
    <property type="entry name" value="Peptidase_M15A_C"/>
</dbReference>
<dbReference type="EMBL" id="JACIEC010000001">
    <property type="protein sequence ID" value="MBB4143462.1"/>
    <property type="molecule type" value="Genomic_DNA"/>
</dbReference>
<feature type="signal peptide" evidence="1">
    <location>
        <begin position="1"/>
        <end position="20"/>
    </location>
</feature>
<reference evidence="3 4" key="1">
    <citation type="submission" date="2020-08" db="EMBL/GenBank/DDBJ databases">
        <title>Genomic Encyclopedia of Type Strains, Phase IV (KMG-IV): sequencing the most valuable type-strain genomes for metagenomic binning, comparative biology and taxonomic classification.</title>
        <authorList>
            <person name="Goeker M."/>
        </authorList>
    </citation>
    <scope>NUCLEOTIDE SEQUENCE [LARGE SCALE GENOMIC DNA]</scope>
    <source>
        <strain evidence="3 4">DSM 29514</strain>
    </source>
</reference>
<organism evidence="3 4">
    <name type="scientific">Rhizobium rhizoryzae</name>
    <dbReference type="NCBI Taxonomy" id="451876"/>
    <lineage>
        <taxon>Bacteria</taxon>
        <taxon>Pseudomonadati</taxon>
        <taxon>Pseudomonadota</taxon>
        <taxon>Alphaproteobacteria</taxon>
        <taxon>Hyphomicrobiales</taxon>
        <taxon>Rhizobiaceae</taxon>
        <taxon>Rhizobium/Agrobacterium group</taxon>
        <taxon>Rhizobium</taxon>
    </lineage>
</organism>